<accession>A0ABW3I3W2</accession>
<protein>
    <submittedName>
        <fullName evidence="2">Uncharacterized protein</fullName>
    </submittedName>
</protein>
<name>A0ABW3I3W2_9FLAO</name>
<dbReference type="Proteomes" id="UP001596997">
    <property type="component" value="Unassembled WGS sequence"/>
</dbReference>
<feature type="transmembrane region" description="Helical" evidence="1">
    <location>
        <begin position="123"/>
        <end position="142"/>
    </location>
</feature>
<reference evidence="3" key="1">
    <citation type="journal article" date="2019" name="Int. J. Syst. Evol. Microbiol.">
        <title>The Global Catalogue of Microorganisms (GCM) 10K type strain sequencing project: providing services to taxonomists for standard genome sequencing and annotation.</title>
        <authorList>
            <consortium name="The Broad Institute Genomics Platform"/>
            <consortium name="The Broad Institute Genome Sequencing Center for Infectious Disease"/>
            <person name="Wu L."/>
            <person name="Ma J."/>
        </authorList>
    </citation>
    <scope>NUCLEOTIDE SEQUENCE [LARGE SCALE GENOMIC DNA]</scope>
    <source>
        <strain evidence="3">CCUG 62114</strain>
    </source>
</reference>
<dbReference type="EMBL" id="JBHTJM010000009">
    <property type="protein sequence ID" value="MFD0964574.1"/>
    <property type="molecule type" value="Genomic_DNA"/>
</dbReference>
<keyword evidence="1" id="KW-0472">Membrane</keyword>
<evidence type="ECO:0000313" key="3">
    <source>
        <dbReference type="Proteomes" id="UP001596997"/>
    </source>
</evidence>
<feature type="transmembrane region" description="Helical" evidence="1">
    <location>
        <begin position="186"/>
        <end position="204"/>
    </location>
</feature>
<gene>
    <name evidence="2" type="ORF">ACFQ1O_11220</name>
</gene>
<comment type="caution">
    <text evidence="2">The sequence shown here is derived from an EMBL/GenBank/DDBJ whole genome shotgun (WGS) entry which is preliminary data.</text>
</comment>
<keyword evidence="3" id="KW-1185">Reference proteome</keyword>
<proteinExistence type="predicted"/>
<evidence type="ECO:0000256" key="1">
    <source>
        <dbReference type="SAM" id="Phobius"/>
    </source>
</evidence>
<evidence type="ECO:0000313" key="2">
    <source>
        <dbReference type="EMBL" id="MFD0964574.1"/>
    </source>
</evidence>
<keyword evidence="1" id="KW-0812">Transmembrane</keyword>
<organism evidence="2 3">
    <name type="scientific">Pseudofulvibacter geojedonensis</name>
    <dbReference type="NCBI Taxonomy" id="1123758"/>
    <lineage>
        <taxon>Bacteria</taxon>
        <taxon>Pseudomonadati</taxon>
        <taxon>Bacteroidota</taxon>
        <taxon>Flavobacteriia</taxon>
        <taxon>Flavobacteriales</taxon>
        <taxon>Flavobacteriaceae</taxon>
        <taxon>Pseudofulvibacter</taxon>
    </lineage>
</organism>
<dbReference type="RefSeq" id="WP_377716116.1">
    <property type="nucleotide sequence ID" value="NZ_JBHTJM010000009.1"/>
</dbReference>
<feature type="transmembrane region" description="Helical" evidence="1">
    <location>
        <begin position="91"/>
        <end position="111"/>
    </location>
</feature>
<sequence length="219" mass="25935">MSLSKDQLQQIDQYLKKKSVQFWDVRYELVDHIACEIEKIINVSNLTFEQAFLEIRKKYDYKTLKEHVKAKGKFVGKIYFKTYGLELKNSIMNPFFLGVNIVIMMLAFYLLNEMSAKASIVPYFIILLVVLVGFIVNFIRYFKVNNKSMLLNLVVSQVMVFCMLPNLLPFVATKEQLRTEYAEENIVFMAIISFFFVVGFKMFLRLFKKQKKYYDLIYS</sequence>
<keyword evidence="1" id="KW-1133">Transmembrane helix</keyword>
<feature type="transmembrane region" description="Helical" evidence="1">
    <location>
        <begin position="149"/>
        <end position="171"/>
    </location>
</feature>